<sequence length="205" mass="24019">MESSKNRNNRFHNWLFDKIAYFYQWFFKKQVKSYQKILMRHIDQLNLKPNAKILDIGCGTGAFGTAFQNLGYDVVGVDVAPGMVKRALRNNLKCQQADVLQGLNFLPESFDLVIAAFVLHGLKEIYRKKIYDEASRLSKNQILFHDYSTTRKIHISIIEWLERGDYFNFIKQIPSEFNVHFNSVKITPIKSHLALYHCKKVKKEI</sequence>
<keyword evidence="2" id="KW-0489">Methyltransferase</keyword>
<dbReference type="GO" id="GO:0043770">
    <property type="term" value="F:demethylmenaquinone methyltransferase activity"/>
    <property type="evidence" value="ECO:0007669"/>
    <property type="project" value="UniProtKB-EC"/>
</dbReference>
<dbReference type="EMBL" id="CP104013">
    <property type="protein sequence ID" value="UYP44913.1"/>
    <property type="molecule type" value="Genomic_DNA"/>
</dbReference>
<dbReference type="PANTHER" id="PTHR43464:SF83">
    <property type="entry name" value="MALONYL-[ACYL-CARRIER PROTEIN] O-METHYLTRANSFERASE"/>
    <property type="match status" value="1"/>
</dbReference>
<evidence type="ECO:0000313" key="2">
    <source>
        <dbReference type="EMBL" id="UYP44913.1"/>
    </source>
</evidence>
<dbReference type="PANTHER" id="PTHR43464">
    <property type="entry name" value="METHYLTRANSFERASE"/>
    <property type="match status" value="1"/>
</dbReference>
<dbReference type="InterPro" id="IPR041698">
    <property type="entry name" value="Methyltransf_25"/>
</dbReference>
<feature type="domain" description="Methyltransferase" evidence="1">
    <location>
        <begin position="53"/>
        <end position="139"/>
    </location>
</feature>
<dbReference type="Proteomes" id="UP001208689">
    <property type="component" value="Chromosome"/>
</dbReference>
<dbReference type="GO" id="GO:0032259">
    <property type="term" value="P:methylation"/>
    <property type="evidence" value="ECO:0007669"/>
    <property type="project" value="UniProtKB-KW"/>
</dbReference>
<organism evidence="2 3">
    <name type="scientific">Candidatus Lokiarchaeum ossiferum</name>
    <dbReference type="NCBI Taxonomy" id="2951803"/>
    <lineage>
        <taxon>Archaea</taxon>
        <taxon>Promethearchaeati</taxon>
        <taxon>Promethearchaeota</taxon>
        <taxon>Promethearchaeia</taxon>
        <taxon>Promethearchaeales</taxon>
        <taxon>Promethearchaeaceae</taxon>
        <taxon>Candidatus Lokiarchaeum</taxon>
    </lineage>
</organism>
<dbReference type="SUPFAM" id="SSF53335">
    <property type="entry name" value="S-adenosyl-L-methionine-dependent methyltransferases"/>
    <property type="match status" value="1"/>
</dbReference>
<evidence type="ECO:0000313" key="3">
    <source>
        <dbReference type="Proteomes" id="UP001208689"/>
    </source>
</evidence>
<dbReference type="Pfam" id="PF13649">
    <property type="entry name" value="Methyltransf_25"/>
    <property type="match status" value="1"/>
</dbReference>
<evidence type="ECO:0000259" key="1">
    <source>
        <dbReference type="Pfam" id="PF13649"/>
    </source>
</evidence>
<reference evidence="2" key="1">
    <citation type="submission" date="2022-09" db="EMBL/GenBank/DDBJ databases">
        <title>Actin cytoskeleton and complex cell architecture in an #Asgard archaeon.</title>
        <authorList>
            <person name="Ponce Toledo R.I."/>
            <person name="Schleper C."/>
            <person name="Rodrigues Oliveira T."/>
            <person name="Wollweber F."/>
            <person name="Xu J."/>
            <person name="Rittmann S."/>
            <person name="Klingl A."/>
            <person name="Pilhofer M."/>
        </authorList>
    </citation>
    <scope>NUCLEOTIDE SEQUENCE</scope>
    <source>
        <strain evidence="2">B-35</strain>
    </source>
</reference>
<dbReference type="InterPro" id="IPR029063">
    <property type="entry name" value="SAM-dependent_MTases_sf"/>
</dbReference>
<keyword evidence="2" id="KW-0808">Transferase</keyword>
<accession>A0ABY6HNM5</accession>
<protein>
    <submittedName>
        <fullName evidence="2">2-methoxy-6-polyprenyl-1,4-benzoquinol methylase, mitochondrial</fullName>
        <ecNumber evidence="2">2.1.1.163</ecNumber>
    </submittedName>
</protein>
<dbReference type="Gene3D" id="3.40.50.150">
    <property type="entry name" value="Vaccinia Virus protein VP39"/>
    <property type="match status" value="1"/>
</dbReference>
<dbReference type="CDD" id="cd02440">
    <property type="entry name" value="AdoMet_MTases"/>
    <property type="match status" value="1"/>
</dbReference>
<dbReference type="EC" id="2.1.1.163" evidence="2"/>
<gene>
    <name evidence="2" type="ORF">NEF87_001198</name>
</gene>
<name>A0ABY6HNM5_9ARCH</name>
<proteinExistence type="predicted"/>
<keyword evidence="3" id="KW-1185">Reference proteome</keyword>